<dbReference type="Proteomes" id="UP000037397">
    <property type="component" value="Unassembled WGS sequence"/>
</dbReference>
<evidence type="ECO:0000256" key="2">
    <source>
        <dbReference type="SAM" id="Phobius"/>
    </source>
</evidence>
<keyword evidence="3" id="KW-0732">Signal</keyword>
<dbReference type="SUPFAM" id="SSF53300">
    <property type="entry name" value="vWA-like"/>
    <property type="match status" value="1"/>
</dbReference>
<gene>
    <name evidence="5" type="ORF">VV01_20230</name>
</gene>
<dbReference type="PATRIC" id="fig|1631356.3.peg.4063"/>
<dbReference type="InterPro" id="IPR036465">
    <property type="entry name" value="vWFA_dom_sf"/>
</dbReference>
<accession>A0A0L6CMG6</accession>
<feature type="domain" description="VWFA" evidence="4">
    <location>
        <begin position="56"/>
        <end position="239"/>
    </location>
</feature>
<evidence type="ECO:0000256" key="3">
    <source>
        <dbReference type="SAM" id="SignalP"/>
    </source>
</evidence>
<name>A0A0L6CMG6_9MICO</name>
<feature type="region of interest" description="Disordered" evidence="1">
    <location>
        <begin position="572"/>
        <end position="626"/>
    </location>
</feature>
<comment type="caution">
    <text evidence="5">The sequence shown here is derived from an EMBL/GenBank/DDBJ whole genome shotgun (WGS) entry which is preliminary data.</text>
</comment>
<evidence type="ECO:0000259" key="4">
    <source>
        <dbReference type="PROSITE" id="PS50234"/>
    </source>
</evidence>
<dbReference type="InterPro" id="IPR002035">
    <property type="entry name" value="VWF_A"/>
</dbReference>
<dbReference type="PROSITE" id="PS51318">
    <property type="entry name" value="TAT"/>
    <property type="match status" value="1"/>
</dbReference>
<keyword evidence="2" id="KW-0472">Membrane</keyword>
<keyword evidence="6" id="KW-1185">Reference proteome</keyword>
<dbReference type="InterPro" id="IPR006311">
    <property type="entry name" value="TAT_signal"/>
</dbReference>
<dbReference type="OrthoDB" id="4318225at2"/>
<feature type="signal peptide" evidence="3">
    <location>
        <begin position="1"/>
        <end position="34"/>
    </location>
</feature>
<keyword evidence="2" id="KW-1133">Transmembrane helix</keyword>
<dbReference type="Gene3D" id="3.40.50.410">
    <property type="entry name" value="von Willebrand factor, type A domain"/>
    <property type="match status" value="1"/>
</dbReference>
<feature type="transmembrane region" description="Helical" evidence="2">
    <location>
        <begin position="636"/>
        <end position="657"/>
    </location>
</feature>
<protein>
    <recommendedName>
        <fullName evidence="4">VWFA domain-containing protein</fullName>
    </recommendedName>
</protein>
<keyword evidence="2" id="KW-0812">Transmembrane</keyword>
<dbReference type="AlphaFoldDB" id="A0A0L6CMG6"/>
<proteinExistence type="predicted"/>
<feature type="chain" id="PRO_5005563106" description="VWFA domain-containing protein" evidence="3">
    <location>
        <begin position="35"/>
        <end position="678"/>
    </location>
</feature>
<dbReference type="SMART" id="SM00327">
    <property type="entry name" value="VWA"/>
    <property type="match status" value="1"/>
</dbReference>
<dbReference type="EMBL" id="LAIR01000002">
    <property type="protein sequence ID" value="KNX38929.1"/>
    <property type="molecule type" value="Genomic_DNA"/>
</dbReference>
<dbReference type="Pfam" id="PF13519">
    <property type="entry name" value="VWA_2"/>
    <property type="match status" value="1"/>
</dbReference>
<organism evidence="5 6">
    <name type="scientific">Luteipulveratus halotolerans</name>
    <dbReference type="NCBI Taxonomy" id="1631356"/>
    <lineage>
        <taxon>Bacteria</taxon>
        <taxon>Bacillati</taxon>
        <taxon>Actinomycetota</taxon>
        <taxon>Actinomycetes</taxon>
        <taxon>Micrococcales</taxon>
        <taxon>Dermacoccaceae</taxon>
        <taxon>Luteipulveratus</taxon>
    </lineage>
</organism>
<dbReference type="STRING" id="1631356.VV01_20230"/>
<sequence length="678" mass="69764">MQELIPMARRLYLTAPLIAAGGLGLLAGTTPAHAALTTPPAATAAPAVTPVAAQARLMMLLDASGSMSAPDSTGKPKIDAARSALHQVVNSLPADANAGMRVFGATVKDKASPKACTDSQLAVPVATGNKAALSTAVDAYKPFGETPMAYAMQQAANDLGPSGKRSMILVSDGEDTCSPDPCKVAQQIADQGIDLKIDVVGFRVSGKAQKDLQCIAKIGRGSYYDASNTQDLTASLKTLSTRAFRPFAVSGKPVAGTPIVDGAPTITPGQWTSKIGQDEDVRYYQVKHTPGTTLHVSAVGRPGGTDDKSRSISVSIDRTDGSSCYGSDSAWSSDWAKTAMPIGAVARVDANDEECGHVENLTVKVKTGAGGKPQQELGPDAMPFELRVVEENPVTNVPSLPAPAESTSDSPADWSYSLTGAPATGGAGFSDALELKPNTTYAATLLPGEVQIFKVPVQYGQTLVARTNVAPPSLPMKAALETSKESLDVRMGLFNPERQSYSGYDSVSLSEYTTDRADMASDTRVVNWRNREDGMTPTYLAGDYYIAVTAEDVPTGGAPISFLVRGDVTGTPTGQPAYGAPGATQAEGPDEDATPSGSPSSSGTPTGSASPTGGSSQVAVAPVADDGDDGGLPMPLLVGGGVALIAALIGGGVWMALRSKGSQTPPNAPQSIGQTWQY</sequence>
<evidence type="ECO:0000256" key="1">
    <source>
        <dbReference type="SAM" id="MobiDB-lite"/>
    </source>
</evidence>
<dbReference type="PROSITE" id="PS50234">
    <property type="entry name" value="VWFA"/>
    <property type="match status" value="1"/>
</dbReference>
<evidence type="ECO:0000313" key="6">
    <source>
        <dbReference type="Proteomes" id="UP000037397"/>
    </source>
</evidence>
<reference evidence="6" key="1">
    <citation type="submission" date="2015-03" db="EMBL/GenBank/DDBJ databases">
        <title>Luteipulveratus halotolerans sp. nov., a novel actinobacterium (Dermacoccaceae) from Sarawak, Malaysia.</title>
        <authorList>
            <person name="Juboi H."/>
            <person name="Basik A."/>
            <person name="Shamsul S.S."/>
            <person name="Arnold P."/>
            <person name="Schmitt E.K."/>
            <person name="Sanglier J.-J."/>
            <person name="Yeo T."/>
        </authorList>
    </citation>
    <scope>NUCLEOTIDE SEQUENCE [LARGE SCALE GENOMIC DNA]</scope>
    <source>
        <strain evidence="6">C296001</strain>
    </source>
</reference>
<evidence type="ECO:0000313" key="5">
    <source>
        <dbReference type="EMBL" id="KNX38929.1"/>
    </source>
</evidence>
<feature type="compositionally biased region" description="Low complexity" evidence="1">
    <location>
        <begin position="594"/>
        <end position="624"/>
    </location>
</feature>